<reference evidence="1" key="2">
    <citation type="journal article" date="2015" name="Fish Shellfish Immunol.">
        <title>Early steps in the European eel (Anguilla anguilla)-Vibrio vulnificus interaction in the gills: Role of the RtxA13 toxin.</title>
        <authorList>
            <person name="Callol A."/>
            <person name="Pajuelo D."/>
            <person name="Ebbesson L."/>
            <person name="Teles M."/>
            <person name="MacKenzie S."/>
            <person name="Amaro C."/>
        </authorList>
    </citation>
    <scope>NUCLEOTIDE SEQUENCE</scope>
</reference>
<evidence type="ECO:0000313" key="1">
    <source>
        <dbReference type="EMBL" id="JAH63308.1"/>
    </source>
</evidence>
<accession>A0A0E9UEF8</accession>
<protein>
    <submittedName>
        <fullName evidence="1">Uncharacterized protein</fullName>
    </submittedName>
</protein>
<sequence>MIFFHSTVHPKHHALHSTIRPICGMSHFSQLSSIWLQEFTAYPLNPFLFGHT</sequence>
<organism evidence="1">
    <name type="scientific">Anguilla anguilla</name>
    <name type="common">European freshwater eel</name>
    <name type="synonym">Muraena anguilla</name>
    <dbReference type="NCBI Taxonomy" id="7936"/>
    <lineage>
        <taxon>Eukaryota</taxon>
        <taxon>Metazoa</taxon>
        <taxon>Chordata</taxon>
        <taxon>Craniata</taxon>
        <taxon>Vertebrata</taxon>
        <taxon>Euteleostomi</taxon>
        <taxon>Actinopterygii</taxon>
        <taxon>Neopterygii</taxon>
        <taxon>Teleostei</taxon>
        <taxon>Anguilliformes</taxon>
        <taxon>Anguillidae</taxon>
        <taxon>Anguilla</taxon>
    </lineage>
</organism>
<reference evidence="1" key="1">
    <citation type="submission" date="2014-11" db="EMBL/GenBank/DDBJ databases">
        <authorList>
            <person name="Amaro Gonzalez C."/>
        </authorList>
    </citation>
    <scope>NUCLEOTIDE SEQUENCE</scope>
</reference>
<dbReference type="AlphaFoldDB" id="A0A0E9UEF8"/>
<dbReference type="EMBL" id="GBXM01045269">
    <property type="protein sequence ID" value="JAH63308.1"/>
    <property type="molecule type" value="Transcribed_RNA"/>
</dbReference>
<name>A0A0E9UEF8_ANGAN</name>
<proteinExistence type="predicted"/>